<evidence type="ECO:0000256" key="1">
    <source>
        <dbReference type="ARBA" id="ARBA00022723"/>
    </source>
</evidence>
<dbReference type="Proteomes" id="UP000053328">
    <property type="component" value="Unassembled WGS sequence"/>
</dbReference>
<dbReference type="GeneID" id="27328078"/>
<proteinExistence type="predicted"/>
<dbReference type="PROSITE" id="PS01359">
    <property type="entry name" value="ZF_PHD_1"/>
    <property type="match status" value="1"/>
</dbReference>
<keyword evidence="8" id="KW-1185">Reference proteome</keyword>
<evidence type="ECO:0000256" key="4">
    <source>
        <dbReference type="SAM" id="Coils"/>
    </source>
</evidence>
<feature type="compositionally biased region" description="Basic and acidic residues" evidence="5">
    <location>
        <begin position="157"/>
        <end position="168"/>
    </location>
</feature>
<evidence type="ECO:0000313" key="8">
    <source>
        <dbReference type="Proteomes" id="UP000053328"/>
    </source>
</evidence>
<reference evidence="7 8" key="1">
    <citation type="submission" date="2015-01" db="EMBL/GenBank/DDBJ databases">
        <title>The Genome Sequence of Exophiala spinifera CBS89968.</title>
        <authorList>
            <consortium name="The Broad Institute Genomics Platform"/>
            <person name="Cuomo C."/>
            <person name="de Hoog S."/>
            <person name="Gorbushina A."/>
            <person name="Stielow B."/>
            <person name="Teixiera M."/>
            <person name="Abouelleil A."/>
            <person name="Chapman S.B."/>
            <person name="Priest M."/>
            <person name="Young S.K."/>
            <person name="Wortman J."/>
            <person name="Nusbaum C."/>
            <person name="Birren B."/>
        </authorList>
    </citation>
    <scope>NUCLEOTIDE SEQUENCE [LARGE SCALE GENOMIC DNA]</scope>
    <source>
        <strain evidence="7 8">CBS 89968</strain>
    </source>
</reference>
<dbReference type="STRING" id="91928.A0A0D2BPH3"/>
<dbReference type="AlphaFoldDB" id="A0A0D2BPH3"/>
<keyword evidence="1" id="KW-0479">Metal-binding</keyword>
<dbReference type="InterPro" id="IPR019786">
    <property type="entry name" value="Zinc_finger_PHD-type_CS"/>
</dbReference>
<dbReference type="RefSeq" id="XP_016240636.1">
    <property type="nucleotide sequence ID" value="XM_016375360.1"/>
</dbReference>
<evidence type="ECO:0000313" key="7">
    <source>
        <dbReference type="EMBL" id="KIW20420.1"/>
    </source>
</evidence>
<feature type="domain" description="Zinc finger PHD-type" evidence="6">
    <location>
        <begin position="232"/>
        <end position="283"/>
    </location>
</feature>
<feature type="compositionally biased region" description="Polar residues" evidence="5">
    <location>
        <begin position="170"/>
        <end position="180"/>
    </location>
</feature>
<feature type="compositionally biased region" description="Polar residues" evidence="5">
    <location>
        <begin position="1"/>
        <end position="11"/>
    </location>
</feature>
<protein>
    <recommendedName>
        <fullName evidence="6">Zinc finger PHD-type domain-containing protein</fullName>
    </recommendedName>
</protein>
<keyword evidence="2" id="KW-0863">Zinc-finger</keyword>
<accession>A0A0D2BPH3</accession>
<organism evidence="7 8">
    <name type="scientific">Exophiala spinifera</name>
    <dbReference type="NCBI Taxonomy" id="91928"/>
    <lineage>
        <taxon>Eukaryota</taxon>
        <taxon>Fungi</taxon>
        <taxon>Dikarya</taxon>
        <taxon>Ascomycota</taxon>
        <taxon>Pezizomycotina</taxon>
        <taxon>Eurotiomycetes</taxon>
        <taxon>Chaetothyriomycetidae</taxon>
        <taxon>Chaetothyriales</taxon>
        <taxon>Herpotrichiellaceae</taxon>
        <taxon>Exophiala</taxon>
    </lineage>
</organism>
<dbReference type="SUPFAM" id="SSF57903">
    <property type="entry name" value="FYVE/PHD zinc finger"/>
    <property type="match status" value="1"/>
</dbReference>
<dbReference type="InterPro" id="IPR011011">
    <property type="entry name" value="Znf_FYVE_PHD"/>
</dbReference>
<evidence type="ECO:0000256" key="5">
    <source>
        <dbReference type="SAM" id="MobiDB-lite"/>
    </source>
</evidence>
<dbReference type="InterPro" id="IPR001965">
    <property type="entry name" value="Znf_PHD"/>
</dbReference>
<dbReference type="SMART" id="SM00249">
    <property type="entry name" value="PHD"/>
    <property type="match status" value="1"/>
</dbReference>
<feature type="region of interest" description="Disordered" evidence="5">
    <location>
        <begin position="403"/>
        <end position="432"/>
    </location>
</feature>
<dbReference type="OrthoDB" id="4121255at2759"/>
<dbReference type="EMBL" id="KN847492">
    <property type="protein sequence ID" value="KIW20420.1"/>
    <property type="molecule type" value="Genomic_DNA"/>
</dbReference>
<feature type="compositionally biased region" description="Polar residues" evidence="5">
    <location>
        <begin position="334"/>
        <end position="345"/>
    </location>
</feature>
<evidence type="ECO:0000256" key="3">
    <source>
        <dbReference type="ARBA" id="ARBA00022833"/>
    </source>
</evidence>
<feature type="compositionally biased region" description="Basic and acidic residues" evidence="5">
    <location>
        <begin position="23"/>
        <end position="36"/>
    </location>
</feature>
<feature type="coiled-coil region" evidence="4">
    <location>
        <begin position="198"/>
        <end position="225"/>
    </location>
</feature>
<dbReference type="InterPro" id="IPR013083">
    <property type="entry name" value="Znf_RING/FYVE/PHD"/>
</dbReference>
<evidence type="ECO:0000256" key="2">
    <source>
        <dbReference type="ARBA" id="ARBA00022771"/>
    </source>
</evidence>
<feature type="region of interest" description="Disordered" evidence="5">
    <location>
        <begin position="119"/>
        <end position="138"/>
    </location>
</feature>
<feature type="region of interest" description="Disordered" evidence="5">
    <location>
        <begin position="1"/>
        <end position="41"/>
    </location>
</feature>
<dbReference type="GO" id="GO:0008270">
    <property type="term" value="F:zinc ion binding"/>
    <property type="evidence" value="ECO:0007669"/>
    <property type="project" value="UniProtKB-KW"/>
</dbReference>
<feature type="compositionally biased region" description="Basic and acidic residues" evidence="5">
    <location>
        <begin position="410"/>
        <end position="419"/>
    </location>
</feature>
<feature type="region of interest" description="Disordered" evidence="5">
    <location>
        <begin position="325"/>
        <end position="345"/>
    </location>
</feature>
<evidence type="ECO:0000259" key="6">
    <source>
        <dbReference type="SMART" id="SM00249"/>
    </source>
</evidence>
<name>A0A0D2BPH3_9EURO</name>
<sequence length="710" mass="77653">MAGSSKPSSQPAGWVRRSNRATRRPERLGQTREHEQPGTYYPRPDVVRACLEQRVQWELANLADSGPVYPSPQIRNPNIGVHGPFLLHPLDVPATTLPQNTIQSPPAPLTSQNLLSVASDTRHGDEDPRSATVDVESCKDNYVLSSDSSLSSIPETPARRGTCDDPSKTRPAQTAPETSKATATATTTATATFPEGFLQKYKILLSDLAEEIDGLRQNNKLSEVDDEDLEEWCICRMGDVDEEGSVKCDNPSCSVGWYHQGCLNQRDRLLHQQYDLWLCTICLNRRLKALQAKENAAANGQGSNEIEQTEPCFDNYPDDPFVLGASSDIRDTDMTTPPNSPGRNQAIQEVTLSNNAEFEARASQARSPSPSTPSLHCPQHVPGIETPVLPSAGLQSSMHAVVPNTASPRETQRDTETKTRQSTTTSIQQPSAYVPNPSKISLSVMNALSLSLSAKLWTSPASTIVVVEEPGQGSIQVNYKHNLVLPDLNQTDCPRFALVCEDDGGRAHSVEVPVKLLLFFSRTLKHANVDGLCARAPGEVAAVRVPLAPKEPLQHAVDFLKGQFLSVKFGALDTQVATAEKRRLLGLVHVAHALAIEPLMHAAVHALCTAVLRRPDDWADVVANARLLRDTTFPSNPARRLLGSVRRHSILPTVTGWATLASHQEDRDQYCRMPDRTCRLKGSFSPEIRLWLESFDETGVLGDDGSDDDA</sequence>
<feature type="compositionally biased region" description="Low complexity" evidence="5">
    <location>
        <begin position="420"/>
        <end position="431"/>
    </location>
</feature>
<keyword evidence="3" id="KW-0862">Zinc</keyword>
<feature type="region of interest" description="Disordered" evidence="5">
    <location>
        <begin position="145"/>
        <end position="187"/>
    </location>
</feature>
<dbReference type="HOGENOM" id="CLU_388847_0_0_1"/>
<keyword evidence="4" id="KW-0175">Coiled coil</keyword>
<gene>
    <name evidence="7" type="ORF">PV08_00995</name>
</gene>
<dbReference type="VEuPathDB" id="FungiDB:PV08_00995"/>
<feature type="compositionally biased region" description="Basic and acidic residues" evidence="5">
    <location>
        <begin position="120"/>
        <end position="129"/>
    </location>
</feature>
<dbReference type="Gene3D" id="3.30.40.10">
    <property type="entry name" value="Zinc/RING finger domain, C3HC4 (zinc finger)"/>
    <property type="match status" value="1"/>
</dbReference>